<organism evidence="1 2">
    <name type="scientific">Tangfeifania diversioriginum</name>
    <dbReference type="NCBI Taxonomy" id="1168035"/>
    <lineage>
        <taxon>Bacteria</taxon>
        <taxon>Pseudomonadati</taxon>
        <taxon>Bacteroidota</taxon>
        <taxon>Bacteroidia</taxon>
        <taxon>Marinilabiliales</taxon>
        <taxon>Prolixibacteraceae</taxon>
        <taxon>Tangfeifania</taxon>
    </lineage>
</organism>
<protein>
    <recommendedName>
        <fullName evidence="3">Tetratricopeptide repeat-containing protein</fullName>
    </recommendedName>
</protein>
<dbReference type="AlphaFoldDB" id="A0A1M6KJJ5"/>
<dbReference type="EMBL" id="FQZE01000023">
    <property type="protein sequence ID" value="SHJ59001.1"/>
    <property type="molecule type" value="Genomic_DNA"/>
</dbReference>
<dbReference type="STRING" id="1168035.SAMN05444280_12368"/>
<name>A0A1M6KJJ5_9BACT</name>
<dbReference type="RefSeq" id="WP_073170884.1">
    <property type="nucleotide sequence ID" value="NZ_FQZE01000023.1"/>
</dbReference>
<dbReference type="OrthoDB" id="1120067at2"/>
<keyword evidence="2" id="KW-1185">Reference proteome</keyword>
<dbReference type="Proteomes" id="UP000184050">
    <property type="component" value="Unassembled WGS sequence"/>
</dbReference>
<evidence type="ECO:0000313" key="2">
    <source>
        <dbReference type="Proteomes" id="UP000184050"/>
    </source>
</evidence>
<evidence type="ECO:0000313" key="1">
    <source>
        <dbReference type="EMBL" id="SHJ59001.1"/>
    </source>
</evidence>
<accession>A0A1M6KJJ5</accession>
<gene>
    <name evidence="1" type="ORF">SAMN05444280_12368</name>
</gene>
<sequence length="247" mass="29212">MNIRILITILIFSTATTMGFSSPKETAVDTVFTLIYNQQYQEADSFLEASGNEFDSFYTDILKLDLYWWRFVTTRNSDDSRQLHQLLKDFSESDNSKLDYRLKELITLSYRVRYEFKRFNIPGALIFRSKIKNLLAELNQEKLPFAENRLKLFDLYNELFAYFDNVINPFFIESKRIERENALIKIGKFTHDDDLIVATLARYFLGRIYMSIENDPAAAQKYFRILSIQYPGNIHFSEYFATCNEKV</sequence>
<proteinExistence type="predicted"/>
<evidence type="ECO:0008006" key="3">
    <source>
        <dbReference type="Google" id="ProtNLM"/>
    </source>
</evidence>
<reference evidence="1 2" key="1">
    <citation type="submission" date="2016-11" db="EMBL/GenBank/DDBJ databases">
        <authorList>
            <person name="Jaros S."/>
            <person name="Januszkiewicz K."/>
            <person name="Wedrychowicz H."/>
        </authorList>
    </citation>
    <scope>NUCLEOTIDE SEQUENCE [LARGE SCALE GENOMIC DNA]</scope>
    <source>
        <strain evidence="1 2">DSM 27063</strain>
    </source>
</reference>